<dbReference type="EMBL" id="JADOES010000037">
    <property type="protein sequence ID" value="MBT9317021.1"/>
    <property type="molecule type" value="Genomic_DNA"/>
</dbReference>
<organism evidence="1 2">
    <name type="scientific">Leptothoe spongobia TAU-MAC 1115</name>
    <dbReference type="NCBI Taxonomy" id="1967444"/>
    <lineage>
        <taxon>Bacteria</taxon>
        <taxon>Bacillati</taxon>
        <taxon>Cyanobacteriota</taxon>
        <taxon>Cyanophyceae</taxon>
        <taxon>Nodosilineales</taxon>
        <taxon>Cymatolegaceae</taxon>
        <taxon>Leptothoe</taxon>
        <taxon>Leptothoe spongobia</taxon>
    </lineage>
</organism>
<accession>A0A947GQF2</accession>
<evidence type="ECO:0000313" key="1">
    <source>
        <dbReference type="EMBL" id="MBT9317021.1"/>
    </source>
</evidence>
<dbReference type="InterPro" id="IPR022512">
    <property type="entry name" value="CHP03792"/>
</dbReference>
<proteinExistence type="predicted"/>
<protein>
    <submittedName>
        <fullName evidence="1">TIGR03792 family protein</fullName>
    </submittedName>
</protein>
<evidence type="ECO:0000313" key="2">
    <source>
        <dbReference type="Proteomes" id="UP000717364"/>
    </source>
</evidence>
<sequence length="105" mass="12373">MVIEWLKFKVPTTQRDRYLTLDNEIWTSALVAYPGFLDKTTWLDPNHDDEVIFVISWATREQWKAIPEDELDQINQRFDEALGFDYEMLESKEFVVPASAAMDAR</sequence>
<dbReference type="NCBIfam" id="TIGR03792">
    <property type="entry name" value="TIGR03792 family protein"/>
    <property type="match status" value="1"/>
</dbReference>
<dbReference type="SUPFAM" id="SSF54909">
    <property type="entry name" value="Dimeric alpha+beta barrel"/>
    <property type="match status" value="1"/>
</dbReference>
<keyword evidence="2" id="KW-1185">Reference proteome</keyword>
<name>A0A947GQF2_9CYAN</name>
<comment type="caution">
    <text evidence="1">The sequence shown here is derived from an EMBL/GenBank/DDBJ whole genome shotgun (WGS) entry which is preliminary data.</text>
</comment>
<reference evidence="1" key="1">
    <citation type="submission" date="2020-11" db="EMBL/GenBank/DDBJ databases">
        <authorList>
            <person name="Konstantinou D."/>
            <person name="Gkelis S."/>
            <person name="Popin R."/>
            <person name="Fewer D."/>
            <person name="Sivonen K."/>
        </authorList>
    </citation>
    <scope>NUCLEOTIDE SEQUENCE</scope>
    <source>
        <strain evidence="1">TAU-MAC 1115</strain>
    </source>
</reference>
<gene>
    <name evidence="1" type="ORF">IXB50_16480</name>
</gene>
<reference evidence="1" key="2">
    <citation type="journal article" date="2021" name="Mar. Drugs">
        <title>Genome Reduction and Secondary Metabolism of the Marine Sponge-Associated Cyanobacterium Leptothoe.</title>
        <authorList>
            <person name="Konstantinou D."/>
            <person name="Popin R.V."/>
            <person name="Fewer D.P."/>
            <person name="Sivonen K."/>
            <person name="Gkelis S."/>
        </authorList>
    </citation>
    <scope>NUCLEOTIDE SEQUENCE</scope>
    <source>
        <strain evidence="1">TAU-MAC 1115</strain>
    </source>
</reference>
<dbReference type="InterPro" id="IPR011008">
    <property type="entry name" value="Dimeric_a/b-barrel"/>
</dbReference>
<dbReference type="AlphaFoldDB" id="A0A947GQF2"/>
<dbReference type="Proteomes" id="UP000717364">
    <property type="component" value="Unassembled WGS sequence"/>
</dbReference>